<evidence type="ECO:0000256" key="1">
    <source>
        <dbReference type="SAM" id="MobiDB-lite"/>
    </source>
</evidence>
<dbReference type="EMBL" id="NRJG01000036">
    <property type="protein sequence ID" value="RIY39286.1"/>
    <property type="molecule type" value="Genomic_DNA"/>
</dbReference>
<proteinExistence type="predicted"/>
<dbReference type="RefSeq" id="WP_119530530.1">
    <property type="nucleotide sequence ID" value="NZ_JBHSSP010000006.1"/>
</dbReference>
<dbReference type="AlphaFoldDB" id="A0A3A1YP61"/>
<dbReference type="Proteomes" id="UP000265916">
    <property type="component" value="Unassembled WGS sequence"/>
</dbReference>
<gene>
    <name evidence="2" type="ORF">CKF58_02470</name>
</gene>
<evidence type="ECO:0000313" key="2">
    <source>
        <dbReference type="EMBL" id="RIY39286.1"/>
    </source>
</evidence>
<protein>
    <submittedName>
        <fullName evidence="2">Uncharacterized protein</fullName>
    </submittedName>
</protein>
<keyword evidence="3" id="KW-1185">Reference proteome</keyword>
<accession>A0A3A1YP61</accession>
<organism evidence="2 3">
    <name type="scientific">Psittacicella hinzii</name>
    <dbReference type="NCBI Taxonomy" id="2028575"/>
    <lineage>
        <taxon>Bacteria</taxon>
        <taxon>Pseudomonadati</taxon>
        <taxon>Pseudomonadota</taxon>
        <taxon>Gammaproteobacteria</taxon>
        <taxon>Pasteurellales</taxon>
        <taxon>Psittacicellaceae</taxon>
        <taxon>Psittacicella</taxon>
    </lineage>
</organism>
<dbReference type="OrthoDB" id="5678260at2"/>
<feature type="region of interest" description="Disordered" evidence="1">
    <location>
        <begin position="212"/>
        <end position="273"/>
    </location>
</feature>
<name>A0A3A1YP61_9GAMM</name>
<comment type="caution">
    <text evidence="2">The sequence shown here is derived from an EMBL/GenBank/DDBJ whole genome shotgun (WGS) entry which is preliminary data.</text>
</comment>
<feature type="compositionally biased region" description="Low complexity" evidence="1">
    <location>
        <begin position="244"/>
        <end position="257"/>
    </location>
</feature>
<reference evidence="2 3" key="1">
    <citation type="submission" date="2017-08" db="EMBL/GenBank/DDBJ databases">
        <title>Reclassification of Bisgaard taxon 37 and 44.</title>
        <authorList>
            <person name="Christensen H."/>
        </authorList>
    </citation>
    <scope>NUCLEOTIDE SEQUENCE [LARGE SCALE GENOMIC DNA]</scope>
    <source>
        <strain evidence="2 3">111</strain>
    </source>
</reference>
<evidence type="ECO:0000313" key="3">
    <source>
        <dbReference type="Proteomes" id="UP000265916"/>
    </source>
</evidence>
<sequence>MSLLVASCGKNEKSADNPELVNNRTPIMVSVELDENKIVDALVNNNPEAVKEFSEAVSIVPINSGKPIMEDKFIRLSYAIKNIGTQPISRVIFNAQVAFSLNETGKAQNVIYLTIPVYFDLTNKLTDVTAYDLTKFSPNVDAAQAPNLLLPGQATLISIVYNLDDLKIIDNAPSFMQTLNPEDLGFKGILTTDQKVIFSDGKVIDVTKYATPAPASEGEQAPEQTDQAAPEDNASPENNEQGAPETPATPTNNNTQPKSSIAPYELTLAPFGV</sequence>